<dbReference type="Gene3D" id="3.40.220.10">
    <property type="entry name" value="Leucine Aminopeptidase, subunit E, domain 1"/>
    <property type="match status" value="1"/>
</dbReference>
<dbReference type="InterPro" id="IPR043472">
    <property type="entry name" value="Macro_dom-like"/>
</dbReference>
<feature type="domain" description="Macro" evidence="1">
    <location>
        <begin position="67"/>
        <end position="250"/>
    </location>
</feature>
<dbReference type="STRING" id="28573.A0A0U1LU96"/>
<dbReference type="AlphaFoldDB" id="A0A0U1LU96"/>
<dbReference type="SMART" id="SM00506">
    <property type="entry name" value="A1pp"/>
    <property type="match status" value="1"/>
</dbReference>
<gene>
    <name evidence="2" type="ORF">PISL3812_03153</name>
</gene>
<proteinExistence type="predicted"/>
<dbReference type="EMBL" id="CVMT01000002">
    <property type="protein sequence ID" value="CRG86150.1"/>
    <property type="molecule type" value="Genomic_DNA"/>
</dbReference>
<evidence type="ECO:0000313" key="2">
    <source>
        <dbReference type="EMBL" id="CRG86150.1"/>
    </source>
</evidence>
<name>A0A0U1LU96_TALIS</name>
<dbReference type="PANTHER" id="PTHR11106:SF27">
    <property type="entry name" value="MACRO DOMAIN-CONTAINING PROTEIN"/>
    <property type="match status" value="1"/>
</dbReference>
<dbReference type="PROSITE" id="PS51154">
    <property type="entry name" value="MACRO"/>
    <property type="match status" value="1"/>
</dbReference>
<organism evidence="2 3">
    <name type="scientific">Talaromyces islandicus</name>
    <name type="common">Penicillium islandicum</name>
    <dbReference type="NCBI Taxonomy" id="28573"/>
    <lineage>
        <taxon>Eukaryota</taxon>
        <taxon>Fungi</taxon>
        <taxon>Dikarya</taxon>
        <taxon>Ascomycota</taxon>
        <taxon>Pezizomycotina</taxon>
        <taxon>Eurotiomycetes</taxon>
        <taxon>Eurotiomycetidae</taxon>
        <taxon>Eurotiales</taxon>
        <taxon>Trichocomaceae</taxon>
        <taxon>Talaromyces</taxon>
        <taxon>Talaromyces sect. Islandici</taxon>
    </lineage>
</organism>
<protein>
    <submittedName>
        <fullName evidence="2">O-acetyl-ADP-ribose deacetylase MACROD2</fullName>
    </submittedName>
</protein>
<evidence type="ECO:0000259" key="1">
    <source>
        <dbReference type="PROSITE" id="PS51154"/>
    </source>
</evidence>
<dbReference type="CDD" id="cd02908">
    <property type="entry name" value="Macro_OAADPr_deacetylase"/>
    <property type="match status" value="1"/>
</dbReference>
<dbReference type="OrthoDB" id="6077599at2759"/>
<dbReference type="Pfam" id="PF01661">
    <property type="entry name" value="Macro"/>
    <property type="match status" value="1"/>
</dbReference>
<dbReference type="Proteomes" id="UP000054383">
    <property type="component" value="Unassembled WGS sequence"/>
</dbReference>
<dbReference type="InterPro" id="IPR002589">
    <property type="entry name" value="Macro_dom"/>
</dbReference>
<dbReference type="PANTHER" id="PTHR11106">
    <property type="entry name" value="GANGLIOSIDE INDUCED DIFFERENTIATION ASSOCIATED PROTEIN 2-RELATED"/>
    <property type="match status" value="1"/>
</dbReference>
<evidence type="ECO:0000313" key="3">
    <source>
        <dbReference type="Proteomes" id="UP000054383"/>
    </source>
</evidence>
<keyword evidence="3" id="KW-1185">Reference proteome</keyword>
<sequence>MVSFHHFSDFNRDSSDPLFLPSHVRPNELTITLLTPGTLIMTSYLTLSEIPTLTQLYRSNILKPRTNISATPLQSLNDILSHIRHDITKLEVGCIVNAANNSLLGGGGVDGSIHRAAGPDLYEECLTLGGCDTGDAKMTDGYELPAKKVAHAVGPIYWKLDHDEAEKHLRSCYRRSLELAVEHEQRSIAFAAISTGIYGYPHREAATTAIDEVGRFLRKGDNISKFDRVIFCSFMPVDAKAYEETLPSSFPPTAEDLAAVTEEDQGQT</sequence>
<dbReference type="SUPFAM" id="SSF52949">
    <property type="entry name" value="Macro domain-like"/>
    <property type="match status" value="1"/>
</dbReference>
<reference evidence="2 3" key="1">
    <citation type="submission" date="2015-04" db="EMBL/GenBank/DDBJ databases">
        <authorList>
            <person name="Syromyatnikov M.Y."/>
            <person name="Popov V.N."/>
        </authorList>
    </citation>
    <scope>NUCLEOTIDE SEQUENCE [LARGE SCALE GENOMIC DNA]</scope>
    <source>
        <strain evidence="2">WF-38-12</strain>
    </source>
</reference>
<dbReference type="OMA" id="AKWVIHT"/>
<accession>A0A0U1LU96</accession>